<name>A0ABD2BN52_VESSQ</name>
<gene>
    <name evidence="1" type="ORF">V1478_003893</name>
</gene>
<accession>A0ABD2BN52</accession>
<dbReference type="Proteomes" id="UP001607302">
    <property type="component" value="Unassembled WGS sequence"/>
</dbReference>
<evidence type="ECO:0000313" key="2">
    <source>
        <dbReference type="Proteomes" id="UP001607302"/>
    </source>
</evidence>
<comment type="caution">
    <text evidence="1">The sequence shown here is derived from an EMBL/GenBank/DDBJ whole genome shotgun (WGS) entry which is preliminary data.</text>
</comment>
<organism evidence="1 2">
    <name type="scientific">Vespula squamosa</name>
    <name type="common">Southern yellow jacket</name>
    <name type="synonym">Wasp</name>
    <dbReference type="NCBI Taxonomy" id="30214"/>
    <lineage>
        <taxon>Eukaryota</taxon>
        <taxon>Metazoa</taxon>
        <taxon>Ecdysozoa</taxon>
        <taxon>Arthropoda</taxon>
        <taxon>Hexapoda</taxon>
        <taxon>Insecta</taxon>
        <taxon>Pterygota</taxon>
        <taxon>Neoptera</taxon>
        <taxon>Endopterygota</taxon>
        <taxon>Hymenoptera</taxon>
        <taxon>Apocrita</taxon>
        <taxon>Aculeata</taxon>
        <taxon>Vespoidea</taxon>
        <taxon>Vespidae</taxon>
        <taxon>Vespinae</taxon>
        <taxon>Vespula</taxon>
    </lineage>
</organism>
<reference evidence="1 2" key="1">
    <citation type="journal article" date="2024" name="Ann. Entomol. Soc. Am.">
        <title>Genomic analyses of the southern and eastern yellowjacket wasps (Hymenoptera: Vespidae) reveal evolutionary signatures of social life.</title>
        <authorList>
            <person name="Catto M.A."/>
            <person name="Caine P.B."/>
            <person name="Orr S.E."/>
            <person name="Hunt B.G."/>
            <person name="Goodisman M.A.D."/>
        </authorList>
    </citation>
    <scope>NUCLEOTIDE SEQUENCE [LARGE SCALE GENOMIC DNA]</scope>
    <source>
        <strain evidence="1">233</strain>
        <tissue evidence="1">Head and thorax</tissue>
    </source>
</reference>
<sequence length="223" mass="25600">MERERINLCLQSPDPRRTNHQTKESLDMKEKIISKEEESVDLLDVTLFPLNKTRVRVLFFPSPPTTATTWFELVTTPSMARPTTRFAFLRRPFVTTDLKDNVDDDYVDDDYVDNDDVDDDREEFDSSTVLTPFVISAFSTPETPPTTPLSPPNFMPILQVFLLSEGAKNAFTLSQDFLRGISYIFSSKSTRSINIVGIIFDREEMGRIKYGEVPLQRKKSNDI</sequence>
<dbReference type="AlphaFoldDB" id="A0ABD2BN52"/>
<proteinExistence type="predicted"/>
<dbReference type="EMBL" id="JAUDFV010000074">
    <property type="protein sequence ID" value="KAL2734195.1"/>
    <property type="molecule type" value="Genomic_DNA"/>
</dbReference>
<keyword evidence="2" id="KW-1185">Reference proteome</keyword>
<evidence type="ECO:0000313" key="1">
    <source>
        <dbReference type="EMBL" id="KAL2734195.1"/>
    </source>
</evidence>
<protein>
    <submittedName>
        <fullName evidence="1">Uncharacterized protein</fullName>
    </submittedName>
</protein>